<organism evidence="2 3">
    <name type="scientific">Virgibacillus sediminis</name>
    <dbReference type="NCBI Taxonomy" id="202260"/>
    <lineage>
        <taxon>Bacteria</taxon>
        <taxon>Bacillati</taxon>
        <taxon>Bacillota</taxon>
        <taxon>Bacilli</taxon>
        <taxon>Bacillales</taxon>
        <taxon>Bacillaceae</taxon>
        <taxon>Virgibacillus</taxon>
    </lineage>
</organism>
<keyword evidence="1" id="KW-0812">Transmembrane</keyword>
<feature type="transmembrane region" description="Helical" evidence="1">
    <location>
        <begin position="206"/>
        <end position="224"/>
    </location>
</feature>
<evidence type="ECO:0000313" key="3">
    <source>
        <dbReference type="Proteomes" id="UP001595387"/>
    </source>
</evidence>
<feature type="transmembrane region" description="Helical" evidence="1">
    <location>
        <begin position="57"/>
        <end position="77"/>
    </location>
</feature>
<feature type="transmembrane region" description="Helical" evidence="1">
    <location>
        <begin position="434"/>
        <end position="454"/>
    </location>
</feature>
<feature type="transmembrane region" description="Helical" evidence="1">
    <location>
        <begin position="174"/>
        <end position="194"/>
    </location>
</feature>
<feature type="transmembrane region" description="Helical" evidence="1">
    <location>
        <begin position="9"/>
        <end position="26"/>
    </location>
</feature>
<keyword evidence="1" id="KW-1133">Transmembrane helix</keyword>
<keyword evidence="3" id="KW-1185">Reference proteome</keyword>
<name>A0ABV7AAF3_9BACI</name>
<comment type="caution">
    <text evidence="2">The sequence shown here is derived from an EMBL/GenBank/DDBJ whole genome shotgun (WGS) entry which is preliminary data.</text>
</comment>
<gene>
    <name evidence="2" type="ORF">ACFODW_15740</name>
</gene>
<protein>
    <submittedName>
        <fullName evidence="2">Uncharacterized protein</fullName>
    </submittedName>
</protein>
<feature type="transmembrane region" description="Helical" evidence="1">
    <location>
        <begin position="132"/>
        <end position="153"/>
    </location>
</feature>
<reference evidence="3" key="1">
    <citation type="journal article" date="2019" name="Int. J. Syst. Evol. Microbiol.">
        <title>The Global Catalogue of Microorganisms (GCM) 10K type strain sequencing project: providing services to taxonomists for standard genome sequencing and annotation.</title>
        <authorList>
            <consortium name="The Broad Institute Genomics Platform"/>
            <consortium name="The Broad Institute Genome Sequencing Center for Infectious Disease"/>
            <person name="Wu L."/>
            <person name="Ma J."/>
        </authorList>
    </citation>
    <scope>NUCLEOTIDE SEQUENCE [LARGE SCALE GENOMIC DNA]</scope>
    <source>
        <strain evidence="3">KCTC 13193</strain>
    </source>
</reference>
<sequence length="455" mass="50523">MKQRIREKLYIYYSAVLVLHIINVFLEIPWLQYIVGVLAIPMLGISFIWASKLFRILGGSFIGIGLIMYISAGLPAAELPLYLTSNLLMLAFLSVLPFINSVVKAGGYDEQIKGLMEGNVSNLGNLYMKSQITTYILMTFLNLSAINLTQQLLMENMRKMNTAVRNAFINKTTIRAFALALVWSPMEIIVALAIEGTGVSYLTYLPWLLLISFLALGVDLLFGWKNFRSIPYLESNPEVPPLPMGGVIREIMKLMFALVLFLAVILIVNHYMGLNFILTVTLVIPVFSSIWALLIRKWKTFRRDGLAAWKHQTSHMQNFIILFISLSLFSGALSQTDLVGVIQGPFLAMENYPAVVLLLILITYFILAMIGIHPVGTIAILLEVLNPLFDVFNPLAIGLVLIVAAMATAAAGTYGITVTMTSINTYQNPYKITLANLAFTFVFGAIGIMVALFLV</sequence>
<evidence type="ECO:0000313" key="2">
    <source>
        <dbReference type="EMBL" id="MFC2949774.1"/>
    </source>
</evidence>
<feature type="transmembrane region" description="Helical" evidence="1">
    <location>
        <begin position="274"/>
        <end position="295"/>
    </location>
</feature>
<feature type="transmembrane region" description="Helical" evidence="1">
    <location>
        <begin position="316"/>
        <end position="334"/>
    </location>
</feature>
<dbReference type="RefSeq" id="WP_390307743.1">
    <property type="nucleotide sequence ID" value="NZ_JBHRRZ010000038.1"/>
</dbReference>
<accession>A0ABV7AAF3</accession>
<evidence type="ECO:0000256" key="1">
    <source>
        <dbReference type="SAM" id="Phobius"/>
    </source>
</evidence>
<feature type="transmembrane region" description="Helical" evidence="1">
    <location>
        <begin position="394"/>
        <end position="414"/>
    </location>
</feature>
<dbReference type="Proteomes" id="UP001595387">
    <property type="component" value="Unassembled WGS sequence"/>
</dbReference>
<dbReference type="EMBL" id="JBHRRZ010000038">
    <property type="protein sequence ID" value="MFC2949774.1"/>
    <property type="molecule type" value="Genomic_DNA"/>
</dbReference>
<proteinExistence type="predicted"/>
<feature type="transmembrane region" description="Helical" evidence="1">
    <location>
        <begin position="354"/>
        <end position="382"/>
    </location>
</feature>
<feature type="transmembrane region" description="Helical" evidence="1">
    <location>
        <begin position="32"/>
        <end position="50"/>
    </location>
</feature>
<keyword evidence="1" id="KW-0472">Membrane</keyword>
<feature type="transmembrane region" description="Helical" evidence="1">
    <location>
        <begin position="251"/>
        <end position="268"/>
    </location>
</feature>